<evidence type="ECO:0000259" key="1">
    <source>
        <dbReference type="Pfam" id="PF01656"/>
    </source>
</evidence>
<dbReference type="Gene3D" id="3.40.50.300">
    <property type="entry name" value="P-loop containing nucleotide triphosphate hydrolases"/>
    <property type="match status" value="1"/>
</dbReference>
<protein>
    <submittedName>
        <fullName evidence="2">AAA family ATPase</fullName>
    </submittedName>
</protein>
<dbReference type="RefSeq" id="WP_220608772.1">
    <property type="nucleotide sequence ID" value="NZ_CP080598.1"/>
</dbReference>
<gene>
    <name evidence="2" type="ORF">K2F26_17215</name>
</gene>
<dbReference type="EMBL" id="CP080598">
    <property type="protein sequence ID" value="QYX30614.1"/>
    <property type="molecule type" value="Genomic_DNA"/>
</dbReference>
<dbReference type="SUPFAM" id="SSF52540">
    <property type="entry name" value="P-loop containing nucleoside triphosphate hydrolases"/>
    <property type="match status" value="1"/>
</dbReference>
<dbReference type="InterPro" id="IPR027417">
    <property type="entry name" value="P-loop_NTPase"/>
</dbReference>
<organism evidence="2 3">
    <name type="scientific">Sphaerospermopsis torques-reginae ITEP-024</name>
    <dbReference type="NCBI Taxonomy" id="984208"/>
    <lineage>
        <taxon>Bacteria</taxon>
        <taxon>Bacillati</taxon>
        <taxon>Cyanobacteriota</taxon>
        <taxon>Cyanophyceae</taxon>
        <taxon>Nostocales</taxon>
        <taxon>Aphanizomenonaceae</taxon>
        <taxon>Sphaerospermopsis</taxon>
        <taxon>Sphaerospermopsis torques-reginae</taxon>
    </lineage>
</organism>
<sequence length="208" mass="23250">MLKIVVNATKGGVGKTTVATNIALLLAQQNYRVWALDLAGRSRMGKFLESTGHFANDKNKIDIRETEPLPDSFPGANNYDFLVADTDDYYEVPVTVVTKPGWRLIVPVVPQYDPIGLEDIVKETASLLNFGLLVDIVPKARIIVNNRFPANDDYEQLHQNVSKLLQNSGIEEFLSSHWLPFVNLSPLDFTSDEIFSQSLRSVLAELDM</sequence>
<proteinExistence type="predicted"/>
<dbReference type="Pfam" id="PF01656">
    <property type="entry name" value="CbiA"/>
    <property type="match status" value="1"/>
</dbReference>
<dbReference type="Proteomes" id="UP000826540">
    <property type="component" value="Chromosome"/>
</dbReference>
<evidence type="ECO:0000313" key="3">
    <source>
        <dbReference type="Proteomes" id="UP000826540"/>
    </source>
</evidence>
<evidence type="ECO:0000313" key="2">
    <source>
        <dbReference type="EMBL" id="QYX30614.1"/>
    </source>
</evidence>
<dbReference type="InterPro" id="IPR002586">
    <property type="entry name" value="CobQ/CobB/MinD/ParA_Nub-bd_dom"/>
</dbReference>
<keyword evidence="3" id="KW-1185">Reference proteome</keyword>
<feature type="domain" description="CobQ/CobB/MinD/ParA nucleotide binding" evidence="1">
    <location>
        <begin position="4"/>
        <end position="169"/>
    </location>
</feature>
<accession>A0ABX8WW09</accession>
<reference evidence="2 3" key="1">
    <citation type="journal article" date="2022" name="J. Am. Chem. Soc.">
        <title>Biosynthesis of Guanitoxin Enables Global Environmental Detection in Freshwater Cyanobacteria.</title>
        <authorList>
            <person name="Lima S.T."/>
            <person name="Fallon T.R."/>
            <person name="Cordoza J.L."/>
            <person name="Chekan J.R."/>
            <person name="Delbaje E."/>
            <person name="Hopiavuori A.R."/>
            <person name="Alvarenga D.O."/>
            <person name="Wood S.M."/>
            <person name="Luhavaya H."/>
            <person name="Baumgartner J.T."/>
            <person name="Dorr F.A."/>
            <person name="Etchegaray A."/>
            <person name="Pinto E."/>
            <person name="McKinnie S.M.K."/>
            <person name="Fiore M.F."/>
            <person name="Moore B.S."/>
        </authorList>
    </citation>
    <scope>NUCLEOTIDE SEQUENCE [LARGE SCALE GENOMIC DNA]</scope>
    <source>
        <strain evidence="2 3">ITEP-024</strain>
    </source>
</reference>
<name>A0ABX8WW09_9CYAN</name>